<dbReference type="EMBL" id="JQ513383">
    <property type="protein sequence ID" value="AFA44464.1"/>
    <property type="molecule type" value="Genomic_DNA"/>
</dbReference>
<dbReference type="KEGG" id="vg:14012779"/>
<gene>
    <name evidence="1" type="ORF">RaK2_00191</name>
</gene>
<dbReference type="Proteomes" id="UP000007524">
    <property type="component" value="Segment"/>
</dbReference>
<dbReference type="RefSeq" id="YP_007007346.1">
    <property type="nucleotide sequence ID" value="NC_019526.1"/>
</dbReference>
<protein>
    <submittedName>
        <fullName evidence="1">Uncharacterized protein</fullName>
    </submittedName>
</protein>
<dbReference type="GeneID" id="14012779"/>
<sequence length="154" mass="18324">MDTQMISKEQHKFLFKILNSYKVNKFSTKHVHNPKIVISTRRYIGNNNFEIYLYKGTISLEIQRYGIILLLIEYNPISDNMTLLFNDNEHCSEIVYRINDVSEILEEDGYFQQSLVQNLPLEYNDFCKMMDDITTIKNSMLERFELTEQVCDND</sequence>
<reference evidence="1 2" key="1">
    <citation type="journal article" date="2012" name="J. Virol.">
        <title>Genome of Klebsiella sp.-Infecting Bacteriophage vB_KleM_RaK2.</title>
        <authorList>
            <person name="Simoliunas E."/>
            <person name="Kaliniene L."/>
            <person name="Truncaite L."/>
            <person name="Klausa V."/>
            <person name="Zajanckauskaite A."/>
            <person name="Meskys R."/>
        </authorList>
    </citation>
    <scope>NUCLEOTIDE SEQUENCE [LARGE SCALE GENOMIC DNA]</scope>
</reference>
<organism evidence="1 2">
    <name type="scientific">Klebsiella phage vB_KleM_RaK2</name>
    <dbReference type="NCBI Taxonomy" id="1147094"/>
    <lineage>
        <taxon>Viruses</taxon>
        <taxon>Duplodnaviria</taxon>
        <taxon>Heunggongvirae</taxon>
        <taxon>Uroviricota</taxon>
        <taxon>Caudoviricetes</taxon>
        <taxon>Alcyoneusvirus</taxon>
        <taxon>Alcyoneusvirus RaK2</taxon>
    </lineage>
</organism>
<keyword evidence="2" id="KW-1185">Reference proteome</keyword>
<accession>H6X3Z8</accession>
<name>H6X3Z8_9CAUD</name>
<evidence type="ECO:0000313" key="2">
    <source>
        <dbReference type="Proteomes" id="UP000007524"/>
    </source>
</evidence>
<evidence type="ECO:0000313" key="1">
    <source>
        <dbReference type="EMBL" id="AFA44464.1"/>
    </source>
</evidence>
<proteinExistence type="predicted"/>